<dbReference type="InterPro" id="IPR023635">
    <property type="entry name" value="Peptide_deformylase"/>
</dbReference>
<dbReference type="SUPFAM" id="SSF56420">
    <property type="entry name" value="Peptide deformylase"/>
    <property type="match status" value="1"/>
</dbReference>
<dbReference type="CDD" id="cd00487">
    <property type="entry name" value="Pep_deformylase"/>
    <property type="match status" value="1"/>
</dbReference>
<sequence>MVKEIIHDEFFLQQKSAKAVKEDIAVAQDLLDTLAAHREHCVGLAANMIGVAKCIIAVNTGAGNLALLNPEIVKHSAKTYKTKEGCLSLTGERETERYETIEVKYRDMAFAKQRQKFSGFTAQIIQHEIDHCQGILI</sequence>
<dbReference type="AlphaFoldDB" id="A0A1I3GCV1"/>
<reference evidence="2 3" key="1">
    <citation type="submission" date="2016-10" db="EMBL/GenBank/DDBJ databases">
        <authorList>
            <person name="de Groot N.N."/>
        </authorList>
    </citation>
    <scope>NUCLEOTIDE SEQUENCE [LARGE SCALE GENOMIC DNA]</scope>
    <source>
        <strain evidence="2 3">Z108</strain>
    </source>
</reference>
<dbReference type="RefSeq" id="WP_075444908.1">
    <property type="nucleotide sequence ID" value="NZ_FOQK01000021.1"/>
</dbReference>
<dbReference type="NCBIfam" id="NF006670">
    <property type="entry name" value="PRK09218.1"/>
    <property type="match status" value="1"/>
</dbReference>
<dbReference type="Proteomes" id="UP000183639">
    <property type="component" value="Unassembled WGS sequence"/>
</dbReference>
<evidence type="ECO:0000313" key="2">
    <source>
        <dbReference type="EMBL" id="SFI21021.1"/>
    </source>
</evidence>
<gene>
    <name evidence="2" type="ORF">SAMN04487861_12146</name>
</gene>
<dbReference type="Gene3D" id="3.90.45.10">
    <property type="entry name" value="Peptide deformylase"/>
    <property type="match status" value="1"/>
</dbReference>
<dbReference type="GO" id="GO:0042586">
    <property type="term" value="F:peptide deformylase activity"/>
    <property type="evidence" value="ECO:0007669"/>
    <property type="project" value="InterPro"/>
</dbReference>
<proteinExistence type="inferred from homology"/>
<accession>A0A1I3GCV1</accession>
<dbReference type="PANTHER" id="PTHR10458:SF22">
    <property type="entry name" value="PEPTIDE DEFORMYLASE"/>
    <property type="match status" value="1"/>
</dbReference>
<dbReference type="InterPro" id="IPR036821">
    <property type="entry name" value="Peptide_deformylase_sf"/>
</dbReference>
<organism evidence="2 3">
    <name type="scientific">Selenomonas ruminantium</name>
    <dbReference type="NCBI Taxonomy" id="971"/>
    <lineage>
        <taxon>Bacteria</taxon>
        <taxon>Bacillati</taxon>
        <taxon>Bacillota</taxon>
        <taxon>Negativicutes</taxon>
        <taxon>Selenomonadales</taxon>
        <taxon>Selenomonadaceae</taxon>
        <taxon>Selenomonas</taxon>
    </lineage>
</organism>
<dbReference type="EMBL" id="FOQK01000021">
    <property type="protein sequence ID" value="SFI21021.1"/>
    <property type="molecule type" value="Genomic_DNA"/>
</dbReference>
<protein>
    <submittedName>
        <fullName evidence="2">Peptide deformylase</fullName>
    </submittedName>
</protein>
<name>A0A1I3GCV1_SELRU</name>
<dbReference type="Pfam" id="PF01327">
    <property type="entry name" value="Pep_deformylase"/>
    <property type="match status" value="1"/>
</dbReference>
<evidence type="ECO:0000256" key="1">
    <source>
        <dbReference type="ARBA" id="ARBA00010759"/>
    </source>
</evidence>
<evidence type="ECO:0000313" key="3">
    <source>
        <dbReference type="Proteomes" id="UP000183639"/>
    </source>
</evidence>
<dbReference type="PIRSF" id="PIRSF004749">
    <property type="entry name" value="Pep_def"/>
    <property type="match status" value="1"/>
</dbReference>
<dbReference type="PANTHER" id="PTHR10458">
    <property type="entry name" value="PEPTIDE DEFORMYLASE"/>
    <property type="match status" value="1"/>
</dbReference>
<comment type="similarity">
    <text evidence="1">Belongs to the polypeptide deformylase family.</text>
</comment>
<dbReference type="OrthoDB" id="9784988at2"/>
<dbReference type="PRINTS" id="PR01576">
    <property type="entry name" value="PDEFORMYLASE"/>
</dbReference>